<dbReference type="SMART" id="SM00355">
    <property type="entry name" value="ZnF_C2H2"/>
    <property type="match status" value="3"/>
</dbReference>
<dbReference type="InterPro" id="IPR036236">
    <property type="entry name" value="Znf_C2H2_sf"/>
</dbReference>
<keyword evidence="5" id="KW-0862">Zinc</keyword>
<evidence type="ECO:0000256" key="1">
    <source>
        <dbReference type="ARBA" id="ARBA00004123"/>
    </source>
</evidence>
<name>A0A3M7S8V3_BRAPC</name>
<reference evidence="10 11" key="1">
    <citation type="journal article" date="2018" name="Sci. Rep.">
        <title>Genomic signatures of local adaptation to the degree of environmental predictability in rotifers.</title>
        <authorList>
            <person name="Franch-Gras L."/>
            <person name="Hahn C."/>
            <person name="Garcia-Roger E.M."/>
            <person name="Carmona M.J."/>
            <person name="Serra M."/>
            <person name="Gomez A."/>
        </authorList>
    </citation>
    <scope>NUCLEOTIDE SEQUENCE [LARGE SCALE GENOMIC DNA]</scope>
    <source>
        <strain evidence="10">HYR1</strain>
    </source>
</reference>
<dbReference type="SUPFAM" id="SSF57667">
    <property type="entry name" value="beta-beta-alpha zinc fingers"/>
    <property type="match status" value="2"/>
</dbReference>
<dbReference type="PROSITE" id="PS50157">
    <property type="entry name" value="ZINC_FINGER_C2H2_2"/>
    <property type="match status" value="3"/>
</dbReference>
<dbReference type="PROSITE" id="PS00028">
    <property type="entry name" value="ZINC_FINGER_C2H2_1"/>
    <property type="match status" value="3"/>
</dbReference>
<organism evidence="10 11">
    <name type="scientific">Brachionus plicatilis</name>
    <name type="common">Marine rotifer</name>
    <name type="synonym">Brachionus muelleri</name>
    <dbReference type="NCBI Taxonomy" id="10195"/>
    <lineage>
        <taxon>Eukaryota</taxon>
        <taxon>Metazoa</taxon>
        <taxon>Spiralia</taxon>
        <taxon>Gnathifera</taxon>
        <taxon>Rotifera</taxon>
        <taxon>Eurotatoria</taxon>
        <taxon>Monogononta</taxon>
        <taxon>Pseudotrocha</taxon>
        <taxon>Ploima</taxon>
        <taxon>Brachionidae</taxon>
        <taxon>Brachionus</taxon>
    </lineage>
</organism>
<dbReference type="GO" id="GO:0005634">
    <property type="term" value="C:nucleus"/>
    <property type="evidence" value="ECO:0007669"/>
    <property type="project" value="UniProtKB-SubCell"/>
</dbReference>
<keyword evidence="11" id="KW-1185">Reference proteome</keyword>
<dbReference type="FunFam" id="3.30.160.60:FF:000736">
    <property type="entry name" value="Zinc finger protein 423"/>
    <property type="match status" value="1"/>
</dbReference>
<evidence type="ECO:0000256" key="6">
    <source>
        <dbReference type="ARBA" id="ARBA00023242"/>
    </source>
</evidence>
<dbReference type="OrthoDB" id="4748970at2759"/>
<dbReference type="EMBL" id="REGN01001864">
    <property type="protein sequence ID" value="RNA32018.1"/>
    <property type="molecule type" value="Genomic_DNA"/>
</dbReference>
<gene>
    <name evidence="10" type="ORF">BpHYR1_049487</name>
</gene>
<evidence type="ECO:0000256" key="3">
    <source>
        <dbReference type="ARBA" id="ARBA00022737"/>
    </source>
</evidence>
<dbReference type="FunFam" id="3.30.160.60:FF:000021">
    <property type="entry name" value="Basic krueppel-like factor 3"/>
    <property type="match status" value="1"/>
</dbReference>
<feature type="domain" description="C2H2-type" evidence="9">
    <location>
        <begin position="277"/>
        <end position="304"/>
    </location>
</feature>
<feature type="domain" description="C2H2-type" evidence="9">
    <location>
        <begin position="247"/>
        <end position="276"/>
    </location>
</feature>
<evidence type="ECO:0000313" key="10">
    <source>
        <dbReference type="EMBL" id="RNA32018.1"/>
    </source>
</evidence>
<dbReference type="STRING" id="10195.A0A3M7S8V3"/>
<dbReference type="GO" id="GO:0000978">
    <property type="term" value="F:RNA polymerase II cis-regulatory region sequence-specific DNA binding"/>
    <property type="evidence" value="ECO:0007669"/>
    <property type="project" value="TreeGrafter"/>
</dbReference>
<dbReference type="GO" id="GO:0000981">
    <property type="term" value="F:DNA-binding transcription factor activity, RNA polymerase II-specific"/>
    <property type="evidence" value="ECO:0007669"/>
    <property type="project" value="TreeGrafter"/>
</dbReference>
<evidence type="ECO:0000256" key="8">
    <source>
        <dbReference type="SAM" id="MobiDB-lite"/>
    </source>
</evidence>
<accession>A0A3M7S8V3</accession>
<keyword evidence="4 7" id="KW-0863">Zinc-finger</keyword>
<sequence length="354" mass="41477">MLNPYSIKPDPAQFSTYMEPLWPDNTSPFSIDSNLCEVESGYMSSNSDNFTAPPLTSIYDSFKKSAHDHQPDQFTKVEDCEPPEYQSVVNYNFYNNQFTYPCYNQIDLVNCSYQCGSIKREPTMFDENINYMFGQINQPEFKFDALRTKSGNPTDLDGIKQSKPKRTKPRVFKDLYEPMIDLTQPNVTTILQKPVDMGETKRYQRKNIDDLENRRIFRCAYEGCKKSYTKSSHLKAHCRIHTGEKPYLCKWPGCKWRFARSDELTRHLRKHSGDRPYACEKCEKRFARSDHLKLHVKRHIQLEERLAMDKTMSLSSLESTQPVPPPKEPYQPPMQQSFNQMPEHYCSIPFAVKF</sequence>
<feature type="compositionally biased region" description="Pro residues" evidence="8">
    <location>
        <begin position="322"/>
        <end position="332"/>
    </location>
</feature>
<evidence type="ECO:0000256" key="4">
    <source>
        <dbReference type="ARBA" id="ARBA00022771"/>
    </source>
</evidence>
<dbReference type="Pfam" id="PF00096">
    <property type="entry name" value="zf-C2H2"/>
    <property type="match status" value="2"/>
</dbReference>
<dbReference type="InterPro" id="IPR013087">
    <property type="entry name" value="Znf_C2H2_type"/>
</dbReference>
<evidence type="ECO:0000313" key="11">
    <source>
        <dbReference type="Proteomes" id="UP000276133"/>
    </source>
</evidence>
<dbReference type="FunFam" id="3.30.160.60:FF:000018">
    <property type="entry name" value="Krueppel-like factor 15"/>
    <property type="match status" value="1"/>
</dbReference>
<dbReference type="AlphaFoldDB" id="A0A3M7S8V3"/>
<dbReference type="Proteomes" id="UP000276133">
    <property type="component" value="Unassembled WGS sequence"/>
</dbReference>
<keyword evidence="6" id="KW-0539">Nucleus</keyword>
<dbReference type="PANTHER" id="PTHR23235">
    <property type="entry name" value="KRUEPPEL-LIKE TRANSCRIPTION FACTOR"/>
    <property type="match status" value="1"/>
</dbReference>
<evidence type="ECO:0000259" key="9">
    <source>
        <dbReference type="PROSITE" id="PS50157"/>
    </source>
</evidence>
<comment type="caution">
    <text evidence="10">The sequence shown here is derived from an EMBL/GenBank/DDBJ whole genome shotgun (WGS) entry which is preliminary data.</text>
</comment>
<feature type="region of interest" description="Disordered" evidence="8">
    <location>
        <begin position="313"/>
        <end position="335"/>
    </location>
</feature>
<comment type="subcellular location">
    <subcellularLocation>
        <location evidence="1">Nucleus</location>
    </subcellularLocation>
</comment>
<keyword evidence="3" id="KW-0677">Repeat</keyword>
<evidence type="ECO:0000256" key="5">
    <source>
        <dbReference type="ARBA" id="ARBA00022833"/>
    </source>
</evidence>
<evidence type="ECO:0000256" key="2">
    <source>
        <dbReference type="ARBA" id="ARBA00022723"/>
    </source>
</evidence>
<dbReference type="PANTHER" id="PTHR23235:SF120">
    <property type="entry name" value="KRUPPEL-LIKE FACTOR 15"/>
    <property type="match status" value="1"/>
</dbReference>
<feature type="domain" description="C2H2-type" evidence="9">
    <location>
        <begin position="217"/>
        <end position="246"/>
    </location>
</feature>
<proteinExistence type="predicted"/>
<dbReference type="GO" id="GO:0008270">
    <property type="term" value="F:zinc ion binding"/>
    <property type="evidence" value="ECO:0007669"/>
    <property type="project" value="UniProtKB-KW"/>
</dbReference>
<evidence type="ECO:0000256" key="7">
    <source>
        <dbReference type="PROSITE-ProRule" id="PRU00042"/>
    </source>
</evidence>
<dbReference type="Gene3D" id="3.30.160.60">
    <property type="entry name" value="Classic Zinc Finger"/>
    <property type="match status" value="3"/>
</dbReference>
<keyword evidence="2" id="KW-0479">Metal-binding</keyword>
<protein>
    <submittedName>
        <fullName evidence="10">Krueppel-like factor 5</fullName>
    </submittedName>
</protein>